<dbReference type="CDD" id="cd04301">
    <property type="entry name" value="NAT_SF"/>
    <property type="match status" value="1"/>
</dbReference>
<dbReference type="Gene3D" id="3.40.630.30">
    <property type="match status" value="1"/>
</dbReference>
<dbReference type="Gene3D" id="3.40.630.90">
    <property type="match status" value="1"/>
</dbReference>
<dbReference type="PANTHER" id="PTHR47237:SF2">
    <property type="entry name" value="BLL4206 PROTEIN"/>
    <property type="match status" value="1"/>
</dbReference>
<dbReference type="InterPro" id="IPR041496">
    <property type="entry name" value="YitH/HolE_GNAT"/>
</dbReference>
<dbReference type="GO" id="GO:0016747">
    <property type="term" value="F:acyltransferase activity, transferring groups other than amino-acyl groups"/>
    <property type="evidence" value="ECO:0007669"/>
    <property type="project" value="InterPro"/>
</dbReference>
<dbReference type="Pfam" id="PF18014">
    <property type="entry name" value="Acetyltransf_18"/>
    <property type="match status" value="1"/>
</dbReference>
<dbReference type="Pfam" id="PF13673">
    <property type="entry name" value="Acetyltransf_10"/>
    <property type="match status" value="1"/>
</dbReference>
<gene>
    <name evidence="3" type="ORF">BAMA_04350</name>
</gene>
<accession>A0A073JW50</accession>
<dbReference type="Proteomes" id="UP000027822">
    <property type="component" value="Unassembled WGS sequence"/>
</dbReference>
<keyword evidence="4" id="KW-1185">Reference proteome</keyword>
<dbReference type="InterPro" id="IPR052729">
    <property type="entry name" value="Acyl/Acetyltrans_Enzymes"/>
</dbReference>
<dbReference type="OrthoDB" id="8453373at2"/>
<keyword evidence="3" id="KW-0808">Transferase</keyword>
<proteinExistence type="predicted"/>
<comment type="caution">
    <text evidence="3">The sequence shown here is derived from an EMBL/GenBank/DDBJ whole genome shotgun (WGS) entry which is preliminary data.</text>
</comment>
<evidence type="ECO:0000313" key="4">
    <source>
        <dbReference type="Proteomes" id="UP000027822"/>
    </source>
</evidence>
<feature type="domain" description="YitH/HolE acetyltransferase (GNAT)" evidence="2">
    <location>
        <begin position="160"/>
        <end position="282"/>
    </location>
</feature>
<dbReference type="SUPFAM" id="SSF55729">
    <property type="entry name" value="Acyl-CoA N-acyltransferases (Nat)"/>
    <property type="match status" value="1"/>
</dbReference>
<sequence>MSVSERTEFNLVALEERDIPGLIALSALVGWDYDIHEIQTVMSSGRVYGHKNNEGEIVSSAAIIPYGSSLASIGLVIVHQDYRGNGLGRKVTQKCLDSISDDTTVMLIATHEGKPMYESMGFCSIDSVHKYLSDSYLLIEPNNNLDMEITPMREENLPQVVKLDKNAFGEERMTFLIHRIRQTKEALVVKDSYGTIIGFGLSILGPINLILGSIVAPNDHIASLLIDKLAYNHQGKLRINIPSENGAFMSHLEKHGFVKVSQSPIMIKNSKQLPSRNKTLYGIAAQIFG</sequence>
<dbReference type="EMBL" id="JOTN01000013">
    <property type="protein sequence ID" value="KEK18510.1"/>
    <property type="molecule type" value="Genomic_DNA"/>
</dbReference>
<evidence type="ECO:0000259" key="2">
    <source>
        <dbReference type="Pfam" id="PF18014"/>
    </source>
</evidence>
<evidence type="ECO:0000313" key="3">
    <source>
        <dbReference type="EMBL" id="KEK18510.1"/>
    </source>
</evidence>
<reference evidence="3 4" key="1">
    <citation type="submission" date="2014-06" db="EMBL/GenBank/DDBJ databases">
        <title>Draft genome sequence of Bacillus manliponensis JCM 15802 (MCCC 1A00708).</title>
        <authorList>
            <person name="Lai Q."/>
            <person name="Liu Y."/>
            <person name="Shao Z."/>
        </authorList>
    </citation>
    <scope>NUCLEOTIDE SEQUENCE [LARGE SCALE GENOMIC DNA]</scope>
    <source>
        <strain evidence="3 4">JCM 15802</strain>
    </source>
</reference>
<protein>
    <submittedName>
        <fullName evidence="3">Acetyltransferase</fullName>
    </submittedName>
</protein>
<organism evidence="3 4">
    <name type="scientific">Bacillus manliponensis</name>
    <dbReference type="NCBI Taxonomy" id="574376"/>
    <lineage>
        <taxon>Bacteria</taxon>
        <taxon>Bacillati</taxon>
        <taxon>Bacillota</taxon>
        <taxon>Bacilli</taxon>
        <taxon>Bacillales</taxon>
        <taxon>Bacillaceae</taxon>
        <taxon>Bacillus</taxon>
        <taxon>Bacillus cereus group</taxon>
    </lineage>
</organism>
<dbReference type="eggNOG" id="COG0456">
    <property type="taxonomic scope" value="Bacteria"/>
</dbReference>
<evidence type="ECO:0000259" key="1">
    <source>
        <dbReference type="Pfam" id="PF13673"/>
    </source>
</evidence>
<feature type="domain" description="N-acetyltransferase" evidence="1">
    <location>
        <begin position="52"/>
        <end position="127"/>
    </location>
</feature>
<name>A0A073JW50_9BACI</name>
<dbReference type="InterPro" id="IPR000182">
    <property type="entry name" value="GNAT_dom"/>
</dbReference>
<dbReference type="PANTHER" id="PTHR47237">
    <property type="entry name" value="SLL0310 PROTEIN"/>
    <property type="match status" value="1"/>
</dbReference>
<dbReference type="AlphaFoldDB" id="A0A073JW50"/>
<dbReference type="InterPro" id="IPR016181">
    <property type="entry name" value="Acyl_CoA_acyltransferase"/>
</dbReference>
<dbReference type="STRING" id="574376.BAMA_04350"/>